<dbReference type="RefSeq" id="XP_041198169.1">
    <property type="nucleotide sequence ID" value="XM_041334377.1"/>
</dbReference>
<name>A0A9P7EK82_9AGAM</name>
<dbReference type="Proteomes" id="UP000807769">
    <property type="component" value="Unassembled WGS sequence"/>
</dbReference>
<gene>
    <name evidence="1" type="ORF">BJ212DRAFT_1320299</name>
</gene>
<organism evidence="1 2">
    <name type="scientific">Suillus subaureus</name>
    <dbReference type="NCBI Taxonomy" id="48587"/>
    <lineage>
        <taxon>Eukaryota</taxon>
        <taxon>Fungi</taxon>
        <taxon>Dikarya</taxon>
        <taxon>Basidiomycota</taxon>
        <taxon>Agaricomycotina</taxon>
        <taxon>Agaricomycetes</taxon>
        <taxon>Agaricomycetidae</taxon>
        <taxon>Boletales</taxon>
        <taxon>Suillineae</taxon>
        <taxon>Suillaceae</taxon>
        <taxon>Suillus</taxon>
    </lineage>
</organism>
<evidence type="ECO:0000313" key="1">
    <source>
        <dbReference type="EMBL" id="KAG1824452.1"/>
    </source>
</evidence>
<dbReference type="EMBL" id="JABBWG010000003">
    <property type="protein sequence ID" value="KAG1824452.1"/>
    <property type="molecule type" value="Genomic_DNA"/>
</dbReference>
<dbReference type="AlphaFoldDB" id="A0A9P7EK82"/>
<dbReference type="GeneID" id="64628394"/>
<protein>
    <submittedName>
        <fullName evidence="1">Uncharacterized protein</fullName>
    </submittedName>
</protein>
<reference evidence="1" key="1">
    <citation type="journal article" date="2020" name="New Phytol.">
        <title>Comparative genomics reveals dynamic genome evolution in host specialist ectomycorrhizal fungi.</title>
        <authorList>
            <person name="Lofgren L.A."/>
            <person name="Nguyen N.H."/>
            <person name="Vilgalys R."/>
            <person name="Ruytinx J."/>
            <person name="Liao H.L."/>
            <person name="Branco S."/>
            <person name="Kuo A."/>
            <person name="LaButti K."/>
            <person name="Lipzen A."/>
            <person name="Andreopoulos W."/>
            <person name="Pangilinan J."/>
            <person name="Riley R."/>
            <person name="Hundley H."/>
            <person name="Na H."/>
            <person name="Barry K."/>
            <person name="Grigoriev I.V."/>
            <person name="Stajich J.E."/>
            <person name="Kennedy P.G."/>
        </authorList>
    </citation>
    <scope>NUCLEOTIDE SEQUENCE</scope>
    <source>
        <strain evidence="1">MN1</strain>
    </source>
</reference>
<evidence type="ECO:0000313" key="2">
    <source>
        <dbReference type="Proteomes" id="UP000807769"/>
    </source>
</evidence>
<comment type="caution">
    <text evidence="1">The sequence shown here is derived from an EMBL/GenBank/DDBJ whole genome shotgun (WGS) entry which is preliminary data.</text>
</comment>
<sequence length="85" mass="8703">MTRAVRSAEGGGAGTSLFAGARLGGPGCLSGISVGGGIKVRNSAEAWLVEAERTLNAMAKRSAQASLPPGDWKFLIWKLPGTEGF</sequence>
<accession>A0A9P7EK82</accession>
<proteinExistence type="predicted"/>
<keyword evidence="2" id="KW-1185">Reference proteome</keyword>